<dbReference type="InterPro" id="IPR057264">
    <property type="entry name" value="Ribosomal_uL24_C"/>
</dbReference>
<evidence type="ECO:0000256" key="5">
    <source>
        <dbReference type="HAMAP-Rule" id="MF_01326"/>
    </source>
</evidence>
<protein>
    <recommendedName>
        <fullName evidence="4 5">Large ribosomal subunit protein uL24</fullName>
    </recommendedName>
</protein>
<evidence type="ECO:0000313" key="8">
    <source>
        <dbReference type="EMBL" id="RCL73509.1"/>
    </source>
</evidence>
<dbReference type="InterPro" id="IPR008991">
    <property type="entry name" value="Translation_prot_SH3-like_sf"/>
</dbReference>
<keyword evidence="5" id="KW-0694">RNA-binding</keyword>
<dbReference type="HAMAP" id="MF_01326_B">
    <property type="entry name" value="Ribosomal_uL24_B"/>
    <property type="match status" value="1"/>
</dbReference>
<comment type="subunit">
    <text evidence="5">Part of the 50S ribosomal subunit.</text>
</comment>
<accession>A0A368DNU8</accession>
<evidence type="ECO:0000256" key="1">
    <source>
        <dbReference type="ARBA" id="ARBA00010618"/>
    </source>
</evidence>
<comment type="similarity">
    <text evidence="1 5 6">Belongs to the universal ribosomal protein uL24 family.</text>
</comment>
<dbReference type="NCBIfam" id="TIGR01079">
    <property type="entry name" value="rplX_bact"/>
    <property type="match status" value="1"/>
</dbReference>
<sequence length="106" mass="11576">MAAKIKKGDNVIVLVGKDKGKTGTVLTVFPTENKLVVQGVSIKKKHQKQTQTSEGGIIEKEGKIHASNVAIIDPKDSKASKVGFKFLKDGVKVRYLKKSEEILDDK</sequence>
<organism evidence="8 9">
    <name type="scientific">PS1 clade bacterium</name>
    <dbReference type="NCBI Taxonomy" id="2175152"/>
    <lineage>
        <taxon>Bacteria</taxon>
        <taxon>Pseudomonadati</taxon>
        <taxon>Pseudomonadota</taxon>
        <taxon>Alphaproteobacteria</taxon>
        <taxon>PS1 clade</taxon>
    </lineage>
</organism>
<gene>
    <name evidence="5" type="primary">rplX</name>
    <name evidence="8" type="ORF">DBW71_03250</name>
</gene>
<dbReference type="AlphaFoldDB" id="A0A368DNU8"/>
<dbReference type="Pfam" id="PF00467">
    <property type="entry name" value="KOW"/>
    <property type="match status" value="1"/>
</dbReference>
<dbReference type="EMBL" id="QOQD01000006">
    <property type="protein sequence ID" value="RCL73509.1"/>
    <property type="molecule type" value="Genomic_DNA"/>
</dbReference>
<comment type="function">
    <text evidence="5">One of two assembly initiator proteins, it binds directly to the 5'-end of the 23S rRNA, where it nucleates assembly of the 50S subunit.</text>
</comment>
<evidence type="ECO:0000256" key="6">
    <source>
        <dbReference type="RuleBase" id="RU003477"/>
    </source>
</evidence>
<keyword evidence="3 5" id="KW-0687">Ribonucleoprotein</keyword>
<dbReference type="GO" id="GO:1990904">
    <property type="term" value="C:ribonucleoprotein complex"/>
    <property type="evidence" value="ECO:0007669"/>
    <property type="project" value="UniProtKB-KW"/>
</dbReference>
<name>A0A368DNU8_9PROT</name>
<dbReference type="PROSITE" id="PS01108">
    <property type="entry name" value="RIBOSOMAL_L24"/>
    <property type="match status" value="1"/>
</dbReference>
<dbReference type="InterPro" id="IPR003256">
    <property type="entry name" value="Ribosomal_uL24"/>
</dbReference>
<comment type="caution">
    <text evidence="8">The sequence shown here is derived from an EMBL/GenBank/DDBJ whole genome shotgun (WGS) entry which is preliminary data.</text>
</comment>
<evidence type="ECO:0000256" key="2">
    <source>
        <dbReference type="ARBA" id="ARBA00022980"/>
    </source>
</evidence>
<feature type="domain" description="KOW" evidence="7">
    <location>
        <begin position="4"/>
        <end position="31"/>
    </location>
</feature>
<evidence type="ECO:0000259" key="7">
    <source>
        <dbReference type="SMART" id="SM00739"/>
    </source>
</evidence>
<keyword evidence="5" id="KW-0699">rRNA-binding</keyword>
<dbReference type="SUPFAM" id="SSF50104">
    <property type="entry name" value="Translation proteins SH3-like domain"/>
    <property type="match status" value="1"/>
</dbReference>
<reference evidence="8 9" key="1">
    <citation type="journal article" date="2018" name="Microbiome">
        <title>Fine metagenomic profile of the Mediterranean stratified and mixed water columns revealed by assembly and recruitment.</title>
        <authorList>
            <person name="Haro-Moreno J.M."/>
            <person name="Lopez-Perez M."/>
            <person name="De La Torre J.R."/>
            <person name="Picazo A."/>
            <person name="Camacho A."/>
            <person name="Rodriguez-Valera F."/>
        </authorList>
    </citation>
    <scope>NUCLEOTIDE SEQUENCE [LARGE SCALE GENOMIC DNA]</scope>
    <source>
        <strain evidence="8">MED-G57</strain>
    </source>
</reference>
<dbReference type="InterPro" id="IPR005825">
    <property type="entry name" value="Ribosomal_uL24_CS"/>
</dbReference>
<dbReference type="Proteomes" id="UP000253570">
    <property type="component" value="Unassembled WGS sequence"/>
</dbReference>
<evidence type="ECO:0000256" key="4">
    <source>
        <dbReference type="ARBA" id="ARBA00035206"/>
    </source>
</evidence>
<evidence type="ECO:0000313" key="9">
    <source>
        <dbReference type="Proteomes" id="UP000253570"/>
    </source>
</evidence>
<dbReference type="SMART" id="SM00739">
    <property type="entry name" value="KOW"/>
    <property type="match status" value="1"/>
</dbReference>
<keyword evidence="2 5" id="KW-0689">Ribosomal protein</keyword>
<proteinExistence type="inferred from homology"/>
<dbReference type="GO" id="GO:0003735">
    <property type="term" value="F:structural constituent of ribosome"/>
    <property type="evidence" value="ECO:0007669"/>
    <property type="project" value="InterPro"/>
</dbReference>
<dbReference type="Gene3D" id="2.30.30.30">
    <property type="match status" value="1"/>
</dbReference>
<evidence type="ECO:0000256" key="3">
    <source>
        <dbReference type="ARBA" id="ARBA00023274"/>
    </source>
</evidence>
<dbReference type="GO" id="GO:0019843">
    <property type="term" value="F:rRNA binding"/>
    <property type="evidence" value="ECO:0007669"/>
    <property type="project" value="UniProtKB-UniRule"/>
</dbReference>
<dbReference type="InterPro" id="IPR005824">
    <property type="entry name" value="KOW"/>
</dbReference>
<dbReference type="GO" id="GO:0006412">
    <property type="term" value="P:translation"/>
    <property type="evidence" value="ECO:0007669"/>
    <property type="project" value="UniProtKB-UniRule"/>
</dbReference>
<dbReference type="Pfam" id="PF17136">
    <property type="entry name" value="ribosomal_L24"/>
    <property type="match status" value="1"/>
</dbReference>
<dbReference type="CDD" id="cd06089">
    <property type="entry name" value="KOW_RPL26"/>
    <property type="match status" value="1"/>
</dbReference>
<dbReference type="PANTHER" id="PTHR12903">
    <property type="entry name" value="MITOCHONDRIAL RIBOSOMAL PROTEIN L24"/>
    <property type="match status" value="1"/>
</dbReference>
<dbReference type="InterPro" id="IPR014722">
    <property type="entry name" value="Rib_uL2_dom2"/>
</dbReference>
<comment type="function">
    <text evidence="5">One of the proteins that surrounds the polypeptide exit tunnel on the outside of the subunit.</text>
</comment>
<dbReference type="InterPro" id="IPR041988">
    <property type="entry name" value="Ribosomal_uL24_KOW"/>
</dbReference>
<dbReference type="GO" id="GO:0005840">
    <property type="term" value="C:ribosome"/>
    <property type="evidence" value="ECO:0007669"/>
    <property type="project" value="UniProtKB-KW"/>
</dbReference>